<feature type="transmembrane region" description="Helical" evidence="1">
    <location>
        <begin position="479"/>
        <end position="499"/>
    </location>
</feature>
<feature type="transmembrane region" description="Helical" evidence="1">
    <location>
        <begin position="522"/>
        <end position="543"/>
    </location>
</feature>
<feature type="transmembrane region" description="Helical" evidence="1">
    <location>
        <begin position="98"/>
        <end position="119"/>
    </location>
</feature>
<feature type="transmembrane region" description="Helical" evidence="1">
    <location>
        <begin position="444"/>
        <end position="472"/>
    </location>
</feature>
<dbReference type="EMBL" id="JAAGOB010000005">
    <property type="protein sequence ID" value="NED95827.1"/>
    <property type="molecule type" value="Genomic_DNA"/>
</dbReference>
<feature type="transmembrane region" description="Helical" evidence="1">
    <location>
        <begin position="39"/>
        <end position="57"/>
    </location>
</feature>
<protein>
    <submittedName>
        <fullName evidence="2">ABC transporter permease</fullName>
    </submittedName>
</protein>
<comment type="caution">
    <text evidence="2">The sequence shown here is derived from an EMBL/GenBank/DDBJ whole genome shotgun (WGS) entry which is preliminary data.</text>
</comment>
<proteinExistence type="predicted"/>
<keyword evidence="3" id="KW-1185">Reference proteome</keyword>
<keyword evidence="1" id="KW-1133">Transmembrane helix</keyword>
<feature type="transmembrane region" description="Helical" evidence="1">
    <location>
        <begin position="212"/>
        <end position="229"/>
    </location>
</feature>
<organism evidence="2 3">
    <name type="scientific">Phytoactinopolyspora alkaliphila</name>
    <dbReference type="NCBI Taxonomy" id="1783498"/>
    <lineage>
        <taxon>Bacteria</taxon>
        <taxon>Bacillati</taxon>
        <taxon>Actinomycetota</taxon>
        <taxon>Actinomycetes</taxon>
        <taxon>Jiangellales</taxon>
        <taxon>Jiangellaceae</taxon>
        <taxon>Phytoactinopolyspora</taxon>
    </lineage>
</organism>
<dbReference type="Proteomes" id="UP000469185">
    <property type="component" value="Unassembled WGS sequence"/>
</dbReference>
<sequence length="551" mass="57861">MTTATAAPAAPEVSSGRGKTLAGTGTMVRFMLRRDRIRIPVWIAALGISSISTLSSFETTYPTAADRESAAEMLELPAMVAMVGRNYAPDNYTFGAMVGHQMFIMVAAVFALMSVLLFVRHTRAEEEAGRSELIRSSVLGRHAQMTAAIIVVVGTNLLAGLFTAVGLGSSELEGVTMESAFLYGTSLALVGSTFVGIAAVTAQITEYGRGASGMALAALGLAYVVRAVGDVADNGLSWLSPLYWGFTTRSFSEGQRWWPLLLLVGLTVVLIALAVNLSTRRDVGAGLRPSRLGSPTASHALSTPLGLAVRLQRGSIIGWGVAMIVFGIAYGSVLDGAEEMFAQISALEDMIPDIEGAGLVESWVSNLMSFLAMIVSIFAILAVLRLRTEEVGRRAEPVLSTAVSRQQWVGSHLTVAFGGSAVVMLLAGASFGLSGAIVTEDGGLFGRILGATAAQIPAVWVAAGLAVALFGLIPRFINVAWIIPVYGVVVVYMGGLFGLDPWTRNLSPSGHVPELPAADFEALPLAILLVIAAALTWLGLAGFKRRDLTTT</sequence>
<name>A0A6N9YLN9_9ACTN</name>
<feature type="transmembrane region" description="Helical" evidence="1">
    <location>
        <begin position="145"/>
        <end position="168"/>
    </location>
</feature>
<evidence type="ECO:0000313" key="2">
    <source>
        <dbReference type="EMBL" id="NED95827.1"/>
    </source>
</evidence>
<reference evidence="2 3" key="1">
    <citation type="submission" date="2020-02" db="EMBL/GenBank/DDBJ databases">
        <authorList>
            <person name="Li X.-J."/>
            <person name="Feng X.-M."/>
        </authorList>
    </citation>
    <scope>NUCLEOTIDE SEQUENCE [LARGE SCALE GENOMIC DNA]</scope>
    <source>
        <strain evidence="2 3">CGMCC 4.7225</strain>
    </source>
</reference>
<gene>
    <name evidence="2" type="ORF">G1H11_10930</name>
</gene>
<dbReference type="RefSeq" id="WP_163818599.1">
    <property type="nucleotide sequence ID" value="NZ_JAAGOB010000005.1"/>
</dbReference>
<feature type="transmembrane region" description="Helical" evidence="1">
    <location>
        <begin position="180"/>
        <end position="200"/>
    </location>
</feature>
<keyword evidence="1" id="KW-0812">Transmembrane</keyword>
<dbReference type="AlphaFoldDB" id="A0A6N9YLN9"/>
<feature type="transmembrane region" description="Helical" evidence="1">
    <location>
        <begin position="415"/>
        <end position="438"/>
    </location>
</feature>
<keyword evidence="1" id="KW-0472">Membrane</keyword>
<feature type="transmembrane region" description="Helical" evidence="1">
    <location>
        <begin position="363"/>
        <end position="384"/>
    </location>
</feature>
<feature type="transmembrane region" description="Helical" evidence="1">
    <location>
        <begin position="316"/>
        <end position="333"/>
    </location>
</feature>
<feature type="transmembrane region" description="Helical" evidence="1">
    <location>
        <begin position="257"/>
        <end position="278"/>
    </location>
</feature>
<evidence type="ECO:0000313" key="3">
    <source>
        <dbReference type="Proteomes" id="UP000469185"/>
    </source>
</evidence>
<evidence type="ECO:0000256" key="1">
    <source>
        <dbReference type="SAM" id="Phobius"/>
    </source>
</evidence>
<accession>A0A6N9YLN9</accession>